<evidence type="ECO:0000256" key="2">
    <source>
        <dbReference type="ARBA" id="ARBA00001913"/>
    </source>
</evidence>
<evidence type="ECO:0000256" key="6">
    <source>
        <dbReference type="ARBA" id="ARBA00023277"/>
    </source>
</evidence>
<evidence type="ECO:0000259" key="9">
    <source>
        <dbReference type="SMART" id="SM00810"/>
    </source>
</evidence>
<dbReference type="SUPFAM" id="SSF51011">
    <property type="entry name" value="Glycosyl hydrolase domain"/>
    <property type="match status" value="1"/>
</dbReference>
<evidence type="ECO:0000256" key="7">
    <source>
        <dbReference type="ARBA" id="ARBA00023295"/>
    </source>
</evidence>
<gene>
    <name evidence="10" type="ORF">A2U01_0006787</name>
</gene>
<evidence type="ECO:0000256" key="4">
    <source>
        <dbReference type="ARBA" id="ARBA00012595"/>
    </source>
</evidence>
<comment type="caution">
    <text evidence="10">The sequence shown here is derived from an EMBL/GenBank/DDBJ whole genome shotgun (WGS) entry which is preliminary data.</text>
</comment>
<organism evidence="10 11">
    <name type="scientific">Trifolium medium</name>
    <dbReference type="NCBI Taxonomy" id="97028"/>
    <lineage>
        <taxon>Eukaryota</taxon>
        <taxon>Viridiplantae</taxon>
        <taxon>Streptophyta</taxon>
        <taxon>Embryophyta</taxon>
        <taxon>Tracheophyta</taxon>
        <taxon>Spermatophyta</taxon>
        <taxon>Magnoliopsida</taxon>
        <taxon>eudicotyledons</taxon>
        <taxon>Gunneridae</taxon>
        <taxon>Pentapetalae</taxon>
        <taxon>rosids</taxon>
        <taxon>fabids</taxon>
        <taxon>Fabales</taxon>
        <taxon>Fabaceae</taxon>
        <taxon>Papilionoideae</taxon>
        <taxon>50 kb inversion clade</taxon>
        <taxon>NPAAA clade</taxon>
        <taxon>Hologalegina</taxon>
        <taxon>IRL clade</taxon>
        <taxon>Trifolieae</taxon>
        <taxon>Trifolium</taxon>
    </lineage>
</organism>
<evidence type="ECO:0000313" key="11">
    <source>
        <dbReference type="Proteomes" id="UP000265520"/>
    </source>
</evidence>
<feature type="non-terminal residue" evidence="10">
    <location>
        <position position="1"/>
    </location>
</feature>
<dbReference type="InterPro" id="IPR017853">
    <property type="entry name" value="GH"/>
</dbReference>
<evidence type="ECO:0000313" key="10">
    <source>
        <dbReference type="EMBL" id="MCH85935.1"/>
    </source>
</evidence>
<dbReference type="AlphaFoldDB" id="A0A392MFT2"/>
<dbReference type="Gene3D" id="2.60.40.1180">
    <property type="entry name" value="Golgi alpha-mannosidase II"/>
    <property type="match status" value="1"/>
</dbReference>
<reference evidence="10 11" key="1">
    <citation type="journal article" date="2018" name="Front. Plant Sci.">
        <title>Red Clover (Trifolium pratense) and Zigzag Clover (T. medium) - A Picture of Genomic Similarities and Differences.</title>
        <authorList>
            <person name="Dluhosova J."/>
            <person name="Istvanek J."/>
            <person name="Nedelnik J."/>
            <person name="Repkova J."/>
        </authorList>
    </citation>
    <scope>NUCLEOTIDE SEQUENCE [LARGE SCALE GENOMIC DNA]</scope>
    <source>
        <strain evidence="11">cv. 10/8</strain>
        <tissue evidence="10">Leaf</tissue>
    </source>
</reference>
<dbReference type="GO" id="GO:0004556">
    <property type="term" value="F:alpha-amylase activity"/>
    <property type="evidence" value="ECO:0007669"/>
    <property type="project" value="UniProtKB-EC"/>
</dbReference>
<proteinExistence type="inferred from homology"/>
<comment type="catalytic activity">
    <reaction evidence="1">
        <text>Endohydrolysis of (1-&gt;4)-alpha-D-glucosidic linkages in polysaccharides containing three or more (1-&gt;4)-alpha-linked D-glucose units.</text>
        <dbReference type="EC" id="3.2.1.1"/>
    </reaction>
</comment>
<dbReference type="EMBL" id="LXQA010009423">
    <property type="protein sequence ID" value="MCH85935.1"/>
    <property type="molecule type" value="Genomic_DNA"/>
</dbReference>
<dbReference type="Gene3D" id="3.20.20.80">
    <property type="entry name" value="Glycosidases"/>
    <property type="match status" value="2"/>
</dbReference>
<keyword evidence="7" id="KW-0326">Glycosidase</keyword>
<dbReference type="GO" id="GO:0005975">
    <property type="term" value="P:carbohydrate metabolic process"/>
    <property type="evidence" value="ECO:0007669"/>
    <property type="project" value="InterPro"/>
</dbReference>
<protein>
    <recommendedName>
        <fullName evidence="4">alpha-amylase</fullName>
        <ecNumber evidence="4">3.2.1.1</ecNumber>
    </recommendedName>
    <alternativeName>
        <fullName evidence="8">1,4-alpha-D-glucan glucanohydrolase</fullName>
    </alternativeName>
</protein>
<keyword evidence="11" id="KW-1185">Reference proteome</keyword>
<keyword evidence="6" id="KW-0119">Carbohydrate metabolism</keyword>
<evidence type="ECO:0000256" key="5">
    <source>
        <dbReference type="ARBA" id="ARBA00022801"/>
    </source>
</evidence>
<dbReference type="PANTHER" id="PTHR43447">
    <property type="entry name" value="ALPHA-AMYLASE"/>
    <property type="match status" value="1"/>
</dbReference>
<sequence>LHLISGDDWGGAPDIDHTNPKVQQELSDWMNWLKTEVGFVGWRFDMVVGYAPRFTKTYVEKTSPDFAVGELYRSVSLGSDGKPLANQDKHRETLVNWVNDAGGVFYDHYIEWGLMEPIKKLTEIRKRNGITATSSVNILAAENDLYMAKIDNKIIVKIGPKLDLGNLLPSNAEVATSGQDYAVWEIK</sequence>
<evidence type="ECO:0000256" key="1">
    <source>
        <dbReference type="ARBA" id="ARBA00000548"/>
    </source>
</evidence>
<evidence type="ECO:0000256" key="3">
    <source>
        <dbReference type="ARBA" id="ARBA00008061"/>
    </source>
</evidence>
<dbReference type="GO" id="GO:0005509">
    <property type="term" value="F:calcium ion binding"/>
    <property type="evidence" value="ECO:0007669"/>
    <property type="project" value="InterPro"/>
</dbReference>
<feature type="domain" description="Alpha-amylase C-terminal beta-sheet" evidence="9">
    <location>
        <begin position="126"/>
        <end position="186"/>
    </location>
</feature>
<dbReference type="Pfam" id="PF07821">
    <property type="entry name" value="Alpha-amyl_C2"/>
    <property type="match status" value="1"/>
</dbReference>
<keyword evidence="5" id="KW-0378">Hydrolase</keyword>
<comment type="similarity">
    <text evidence="3">Belongs to the glycosyl hydrolase 13 family.</text>
</comment>
<name>A0A392MFT2_9FABA</name>
<dbReference type="SUPFAM" id="SSF51445">
    <property type="entry name" value="(Trans)glycosidases"/>
    <property type="match status" value="1"/>
</dbReference>
<accession>A0A392MFT2</accession>
<comment type="cofactor">
    <cofactor evidence="2">
        <name>Ca(2+)</name>
        <dbReference type="ChEBI" id="CHEBI:29108"/>
    </cofactor>
</comment>
<dbReference type="InterPro" id="IPR012850">
    <property type="entry name" value="A-amylase_bs_C"/>
</dbReference>
<dbReference type="Proteomes" id="UP000265520">
    <property type="component" value="Unassembled WGS sequence"/>
</dbReference>
<dbReference type="EC" id="3.2.1.1" evidence="4"/>
<dbReference type="InterPro" id="IPR013780">
    <property type="entry name" value="Glyco_hydro_b"/>
</dbReference>
<evidence type="ECO:0000256" key="8">
    <source>
        <dbReference type="ARBA" id="ARBA00030238"/>
    </source>
</evidence>
<dbReference type="SMART" id="SM00810">
    <property type="entry name" value="Alpha-amyl_C2"/>
    <property type="match status" value="1"/>
</dbReference>